<dbReference type="OrthoDB" id="9764591at2"/>
<dbReference type="KEGG" id="mgg:MPLG2_2968"/>
<reference evidence="2 3" key="1">
    <citation type="submission" date="2018-02" db="EMBL/GenBank/DDBJ databases">
        <authorList>
            <person name="Cohen D.B."/>
            <person name="Kent A.D."/>
        </authorList>
    </citation>
    <scope>NUCLEOTIDE SEQUENCE [LARGE SCALE GENOMIC DNA]</scope>
    <source>
        <strain evidence="2">1</strain>
    </source>
</reference>
<name>A0A2N9JKC0_9ACTN</name>
<dbReference type="EMBL" id="LT985188">
    <property type="protein sequence ID" value="SPD87998.1"/>
    <property type="molecule type" value="Genomic_DNA"/>
</dbReference>
<evidence type="ECO:0000256" key="1">
    <source>
        <dbReference type="SAM" id="MobiDB-lite"/>
    </source>
</evidence>
<organism evidence="2 3">
    <name type="scientific">Micropruina glycogenica</name>
    <dbReference type="NCBI Taxonomy" id="75385"/>
    <lineage>
        <taxon>Bacteria</taxon>
        <taxon>Bacillati</taxon>
        <taxon>Actinomycetota</taxon>
        <taxon>Actinomycetes</taxon>
        <taxon>Propionibacteriales</taxon>
        <taxon>Nocardioidaceae</taxon>
        <taxon>Micropruina</taxon>
    </lineage>
</organism>
<dbReference type="Gene3D" id="3.40.190.10">
    <property type="entry name" value="Periplasmic binding protein-like II"/>
    <property type="match status" value="1"/>
</dbReference>
<dbReference type="Proteomes" id="UP000238164">
    <property type="component" value="Chromosome 1"/>
</dbReference>
<evidence type="ECO:0000313" key="3">
    <source>
        <dbReference type="Proteomes" id="UP000238164"/>
    </source>
</evidence>
<dbReference type="Gene3D" id="3.90.76.10">
    <property type="entry name" value="Dipeptide-binding Protein, Domain 1"/>
    <property type="match status" value="1"/>
</dbReference>
<evidence type="ECO:0000313" key="2">
    <source>
        <dbReference type="EMBL" id="SPD87998.1"/>
    </source>
</evidence>
<keyword evidence="3" id="KW-1185">Reference proteome</keyword>
<gene>
    <name evidence="2" type="ORF">MPLG2_2968</name>
</gene>
<feature type="region of interest" description="Disordered" evidence="1">
    <location>
        <begin position="72"/>
        <end position="93"/>
    </location>
</feature>
<protein>
    <submittedName>
        <fullName evidence="2">Uncharacterized protein</fullName>
    </submittedName>
</protein>
<accession>A0A2N9JKC0</accession>
<sequence>MAARPLRVWAGSTTPITIDFNPFHVDTTLFGTYGPIYEPLFFFNQLSADPSTPMIGESYAYSTDASLREAAADPERLGRLRDEVRAEHAGRPR</sequence>
<proteinExistence type="predicted"/>
<dbReference type="RefSeq" id="WP_105186605.1">
    <property type="nucleotide sequence ID" value="NZ_BAAAGO010000035.1"/>
</dbReference>
<dbReference type="AlphaFoldDB" id="A0A2N9JKC0"/>